<evidence type="ECO:0000313" key="3">
    <source>
        <dbReference type="Proteomes" id="UP000030663"/>
    </source>
</evidence>
<protein>
    <submittedName>
        <fullName evidence="2">Uncharacterized protein</fullName>
    </submittedName>
</protein>
<dbReference type="HOGENOM" id="CLU_164176_0_0_1"/>
<proteinExistence type="predicted"/>
<dbReference type="eggNOG" id="KOG0987">
    <property type="taxonomic scope" value="Eukaryota"/>
</dbReference>
<evidence type="ECO:0000256" key="1">
    <source>
        <dbReference type="SAM" id="MobiDB-lite"/>
    </source>
</evidence>
<feature type="compositionally biased region" description="Basic and acidic residues" evidence="1">
    <location>
        <begin position="61"/>
        <end position="77"/>
    </location>
</feature>
<gene>
    <name evidence="2" type="ORF">FOQG_13906</name>
</gene>
<dbReference type="Proteomes" id="UP000030663">
    <property type="component" value="Unassembled WGS sequence"/>
</dbReference>
<name>X0BTD4_FUSOX</name>
<accession>X0BTD4</accession>
<dbReference type="EMBL" id="JH658423">
    <property type="protein sequence ID" value="EXK81739.1"/>
    <property type="molecule type" value="Genomic_DNA"/>
</dbReference>
<feature type="region of interest" description="Disordered" evidence="1">
    <location>
        <begin position="1"/>
        <end position="88"/>
    </location>
</feature>
<reference evidence="2 3" key="1">
    <citation type="submission" date="2011-11" db="EMBL/GenBank/DDBJ databases">
        <title>The Genome Sequence of Fusarium oxysporum PHW815.</title>
        <authorList>
            <consortium name="The Broad Institute Genome Sequencing Platform"/>
            <person name="Ma L.-J."/>
            <person name="Gale L.R."/>
            <person name="Schwartz D.C."/>
            <person name="Zhou S."/>
            <person name="Corby-Kistler H."/>
            <person name="Young S.K."/>
            <person name="Zeng Q."/>
            <person name="Gargeya S."/>
            <person name="Fitzgerald M."/>
            <person name="Haas B."/>
            <person name="Abouelleil A."/>
            <person name="Alvarado L."/>
            <person name="Arachchi H.M."/>
            <person name="Berlin A."/>
            <person name="Brown A."/>
            <person name="Chapman S.B."/>
            <person name="Chen Z."/>
            <person name="Dunbar C."/>
            <person name="Freedman E."/>
            <person name="Gearin G."/>
            <person name="Goldberg J."/>
            <person name="Griggs A."/>
            <person name="Gujja S."/>
            <person name="Heiman D."/>
            <person name="Howarth C."/>
            <person name="Larson L."/>
            <person name="Lui A."/>
            <person name="MacDonald P.J.P."/>
            <person name="Montmayeur A."/>
            <person name="Murphy C."/>
            <person name="Neiman D."/>
            <person name="Pearson M."/>
            <person name="Priest M."/>
            <person name="Roberts A."/>
            <person name="Saif S."/>
            <person name="Shea T."/>
            <person name="Shenoy N."/>
            <person name="Sisk P."/>
            <person name="Stolte C."/>
            <person name="Sykes S."/>
            <person name="Wortman J."/>
            <person name="Nusbaum C."/>
            <person name="Birren B."/>
        </authorList>
    </citation>
    <scope>NUCLEOTIDE SEQUENCE [LARGE SCALE GENOMIC DNA]</scope>
    <source>
        <strain evidence="2 3">54005</strain>
    </source>
</reference>
<organism evidence="2 3">
    <name type="scientific">Fusarium oxysporum f. sp. raphani 54005</name>
    <dbReference type="NCBI Taxonomy" id="1089458"/>
    <lineage>
        <taxon>Eukaryota</taxon>
        <taxon>Fungi</taxon>
        <taxon>Dikarya</taxon>
        <taxon>Ascomycota</taxon>
        <taxon>Pezizomycotina</taxon>
        <taxon>Sordariomycetes</taxon>
        <taxon>Hypocreomycetidae</taxon>
        <taxon>Hypocreales</taxon>
        <taxon>Nectriaceae</taxon>
        <taxon>Fusarium</taxon>
        <taxon>Fusarium oxysporum species complex</taxon>
    </lineage>
</organism>
<feature type="compositionally biased region" description="Pro residues" evidence="1">
    <location>
        <begin position="7"/>
        <end position="19"/>
    </location>
</feature>
<evidence type="ECO:0000313" key="2">
    <source>
        <dbReference type="EMBL" id="EXK81739.1"/>
    </source>
</evidence>
<dbReference type="AlphaFoldDB" id="X0BTD4"/>
<sequence length="88" mass="9786">MPRMRGPTPPTYPPTPPPLQRKRKASDAVPKSENDHQSQTLPPSPKRTQRELSFISISSGGHEDAQHDQLAPPDDRPVINTEPELSDE</sequence>
<keyword evidence="3" id="KW-1185">Reference proteome</keyword>